<dbReference type="AlphaFoldDB" id="A0A7G5XHU9"/>
<name>A0A7G5XHU9_9BACT</name>
<dbReference type="InterPro" id="IPR052559">
    <property type="entry name" value="V-haloperoxidase"/>
</dbReference>
<evidence type="ECO:0000313" key="3">
    <source>
        <dbReference type="Proteomes" id="UP000515344"/>
    </source>
</evidence>
<dbReference type="CDD" id="cd03398">
    <property type="entry name" value="PAP2_haloperoxidase"/>
    <property type="match status" value="1"/>
</dbReference>
<evidence type="ECO:0000313" key="2">
    <source>
        <dbReference type="EMBL" id="QNA45052.1"/>
    </source>
</evidence>
<reference evidence="3" key="1">
    <citation type="submission" date="2020-08" db="EMBL/GenBank/DDBJ databases">
        <title>Lacibacter sp. S13-6-6 genome sequencing.</title>
        <authorList>
            <person name="Jin L."/>
        </authorList>
    </citation>
    <scope>NUCLEOTIDE SEQUENCE [LARGE SCALE GENOMIC DNA]</scope>
    <source>
        <strain evidence="3">S13-6-6</strain>
    </source>
</reference>
<dbReference type="Proteomes" id="UP000515344">
    <property type="component" value="Chromosome"/>
</dbReference>
<dbReference type="SUPFAM" id="SSF48317">
    <property type="entry name" value="Acid phosphatase/Vanadium-dependent haloperoxidase"/>
    <property type="match status" value="1"/>
</dbReference>
<dbReference type="PANTHER" id="PTHR34599:SF1">
    <property type="entry name" value="PHOSPHATIDIC ACID PHOSPHATASE TYPE 2_HALOPEROXIDASE DOMAIN-CONTAINING PROTEIN"/>
    <property type="match status" value="1"/>
</dbReference>
<gene>
    <name evidence="2" type="ORF">H4075_02315</name>
</gene>
<dbReference type="InterPro" id="IPR000326">
    <property type="entry name" value="PAP2/HPO"/>
</dbReference>
<dbReference type="RefSeq" id="WP_182803772.1">
    <property type="nucleotide sequence ID" value="NZ_CP060007.1"/>
</dbReference>
<accession>A0A7G5XHU9</accession>
<dbReference type="Gene3D" id="1.10.606.20">
    <property type="match status" value="1"/>
</dbReference>
<dbReference type="PANTHER" id="PTHR34599">
    <property type="entry name" value="PEROXIDASE-RELATED"/>
    <property type="match status" value="1"/>
</dbReference>
<dbReference type="KEGG" id="lacs:H4075_02315"/>
<dbReference type="EMBL" id="CP060007">
    <property type="protein sequence ID" value="QNA45052.1"/>
    <property type="molecule type" value="Genomic_DNA"/>
</dbReference>
<keyword evidence="3" id="KW-1185">Reference proteome</keyword>
<feature type="domain" description="Phosphatidic acid phosphatase type 2/haloperoxidase" evidence="1">
    <location>
        <begin position="329"/>
        <end position="429"/>
    </location>
</feature>
<dbReference type="InterPro" id="IPR036938">
    <property type="entry name" value="PAP2/HPO_sf"/>
</dbReference>
<organism evidence="2 3">
    <name type="scientific">Lacibacter sediminis</name>
    <dbReference type="NCBI Taxonomy" id="2760713"/>
    <lineage>
        <taxon>Bacteria</taxon>
        <taxon>Pseudomonadati</taxon>
        <taxon>Bacteroidota</taxon>
        <taxon>Chitinophagia</taxon>
        <taxon>Chitinophagales</taxon>
        <taxon>Chitinophagaceae</taxon>
        <taxon>Lacibacter</taxon>
    </lineage>
</organism>
<evidence type="ECO:0000259" key="1">
    <source>
        <dbReference type="Pfam" id="PF01569"/>
    </source>
</evidence>
<sequence length="455" mass="49901">MSKKIQGAFFLFLFLSIANFSCQKEVSEDLLQEKNAATANKAGVNGHLQQTKTFSSEVITKWLDMQLAMFRIPLPAGTGTQATDRAMAYCGIAAYEAVVNGMPAYQSLEGQLTDFPEMPKTEPGKAYHWAASANAALAEMSRKLFPTTAAANKTAMDNLESSLNATYATEVNDATLQRSIAFGKEVATRVFAWAATDGSANVNPPYVPPVGWGLWVPTAATPPVNPYAYQRRLLVPGSSNNTDIELLPTFSTDPTSAFYAIVKEIYDVSKTLTAEQKAMADYFKDAPGYGAGGTYVAAFVQALNIVDFSLDKAALAYAKIGLAQHDATIILFVRKYIYNIMRPVTYIRLYIDPAWSTYIPTPNHPEFPSGHATITGGALTMMSNVFGEKFPMTLHTYDYLGYAPRSYSTFTQMGLDIANSRIYGGIHYRLTCERSIMQGKKVAENILSTIKFLKE</sequence>
<protein>
    <submittedName>
        <fullName evidence="2">Vanadium-dependent haloperoxidase</fullName>
    </submittedName>
</protein>
<dbReference type="Pfam" id="PF01569">
    <property type="entry name" value="PAP2"/>
    <property type="match status" value="1"/>
</dbReference>
<proteinExistence type="predicted"/>